<keyword evidence="1" id="KW-0472">Membrane</keyword>
<feature type="transmembrane region" description="Helical" evidence="1">
    <location>
        <begin position="28"/>
        <end position="48"/>
    </location>
</feature>
<evidence type="ECO:0000313" key="3">
    <source>
        <dbReference type="Proteomes" id="UP000263642"/>
    </source>
</evidence>
<proteinExistence type="predicted"/>
<accession>A0A3D3RFW0</accession>
<organism evidence="2 3">
    <name type="scientific">Gimesia maris</name>
    <dbReference type="NCBI Taxonomy" id="122"/>
    <lineage>
        <taxon>Bacteria</taxon>
        <taxon>Pseudomonadati</taxon>
        <taxon>Planctomycetota</taxon>
        <taxon>Planctomycetia</taxon>
        <taxon>Planctomycetales</taxon>
        <taxon>Planctomycetaceae</taxon>
        <taxon>Gimesia</taxon>
    </lineage>
</organism>
<dbReference type="EMBL" id="DQAY01000206">
    <property type="protein sequence ID" value="HCO27724.1"/>
    <property type="molecule type" value="Genomic_DNA"/>
</dbReference>
<dbReference type="Proteomes" id="UP000263642">
    <property type="component" value="Unassembled WGS sequence"/>
</dbReference>
<reference evidence="2 3" key="1">
    <citation type="journal article" date="2018" name="Nat. Biotechnol.">
        <title>A standardized bacterial taxonomy based on genome phylogeny substantially revises the tree of life.</title>
        <authorList>
            <person name="Parks D.H."/>
            <person name="Chuvochina M."/>
            <person name="Waite D.W."/>
            <person name="Rinke C."/>
            <person name="Skarshewski A."/>
            <person name="Chaumeil P.A."/>
            <person name="Hugenholtz P."/>
        </authorList>
    </citation>
    <scope>NUCLEOTIDE SEQUENCE [LARGE SCALE GENOMIC DNA]</scope>
    <source>
        <strain evidence="2">UBA9375</strain>
    </source>
</reference>
<comment type="caution">
    <text evidence="2">The sequence shown here is derived from an EMBL/GenBank/DDBJ whole genome shotgun (WGS) entry which is preliminary data.</text>
</comment>
<sequence>MNDIALIESNETSHSSENVGRHSFLKVVVFYLILLLLVFSHCLSYPLLDWDDEMHLTQNPYLNPDSPGNLGTTLQIQGQHIQATPCFKTAIKYADDFAPLSTTWQNHYNNCNNLPQLYLR</sequence>
<dbReference type="AlphaFoldDB" id="A0A3D3RFW0"/>
<protein>
    <submittedName>
        <fullName evidence="2">Uncharacterized protein</fullName>
    </submittedName>
</protein>
<gene>
    <name evidence="2" type="ORF">DIT97_33735</name>
</gene>
<evidence type="ECO:0000313" key="2">
    <source>
        <dbReference type="EMBL" id="HCO27724.1"/>
    </source>
</evidence>
<keyword evidence="1" id="KW-1133">Transmembrane helix</keyword>
<keyword evidence="1" id="KW-0812">Transmembrane</keyword>
<evidence type="ECO:0000256" key="1">
    <source>
        <dbReference type="SAM" id="Phobius"/>
    </source>
</evidence>
<name>A0A3D3RFW0_9PLAN</name>